<dbReference type="PROSITE" id="PS50206">
    <property type="entry name" value="RHODANESE_3"/>
    <property type="match status" value="1"/>
</dbReference>
<evidence type="ECO:0000259" key="1">
    <source>
        <dbReference type="PROSITE" id="PS50206"/>
    </source>
</evidence>
<dbReference type="InterPro" id="IPR050229">
    <property type="entry name" value="GlpE_sulfurtransferase"/>
</dbReference>
<name>A0ABU2DU68_9MICC</name>
<dbReference type="Gene3D" id="3.40.250.10">
    <property type="entry name" value="Rhodanese-like domain"/>
    <property type="match status" value="1"/>
</dbReference>
<dbReference type="InterPro" id="IPR001763">
    <property type="entry name" value="Rhodanese-like_dom"/>
</dbReference>
<dbReference type="SUPFAM" id="SSF52821">
    <property type="entry name" value="Rhodanese/Cell cycle control phosphatase"/>
    <property type="match status" value="1"/>
</dbReference>
<dbReference type="SMART" id="SM00450">
    <property type="entry name" value="RHOD"/>
    <property type="match status" value="1"/>
</dbReference>
<protein>
    <submittedName>
        <fullName evidence="2">Rhodanese-like domain-containing protein</fullName>
    </submittedName>
</protein>
<dbReference type="CDD" id="cd00158">
    <property type="entry name" value="RHOD"/>
    <property type="match status" value="1"/>
</dbReference>
<accession>A0ABU2DU68</accession>
<proteinExistence type="predicted"/>
<dbReference type="PANTHER" id="PTHR43031">
    <property type="entry name" value="FAD-DEPENDENT OXIDOREDUCTASE"/>
    <property type="match status" value="1"/>
</dbReference>
<dbReference type="InterPro" id="IPR036873">
    <property type="entry name" value="Rhodanese-like_dom_sf"/>
</dbReference>
<dbReference type="Proteomes" id="UP001251870">
    <property type="component" value="Unassembled WGS sequence"/>
</dbReference>
<comment type="caution">
    <text evidence="2">The sequence shown here is derived from an EMBL/GenBank/DDBJ whole genome shotgun (WGS) entry which is preliminary data.</text>
</comment>
<dbReference type="PANTHER" id="PTHR43031:SF17">
    <property type="entry name" value="SULFURTRANSFERASE YTWF-RELATED"/>
    <property type="match status" value="1"/>
</dbReference>
<dbReference type="RefSeq" id="WP_310549022.1">
    <property type="nucleotide sequence ID" value="NZ_JAVKGR010000015.1"/>
</dbReference>
<reference evidence="2 3" key="1">
    <citation type="submission" date="2023-09" db="EMBL/GenBank/DDBJ databases">
        <title>Description of three actinobacteria isolated from air of manufacturing shop in a pharmaceutical factory.</title>
        <authorList>
            <person name="Zhang D.-F."/>
        </authorList>
    </citation>
    <scope>NUCLEOTIDE SEQUENCE [LARGE SCALE GENOMIC DNA]</scope>
    <source>
        <strain evidence="2 3">LY-0111</strain>
    </source>
</reference>
<dbReference type="Pfam" id="PF00581">
    <property type="entry name" value="Rhodanese"/>
    <property type="match status" value="1"/>
</dbReference>
<dbReference type="EMBL" id="JAVKGR010000015">
    <property type="protein sequence ID" value="MDR8020039.1"/>
    <property type="molecule type" value="Genomic_DNA"/>
</dbReference>
<evidence type="ECO:0000313" key="2">
    <source>
        <dbReference type="EMBL" id="MDR8020039.1"/>
    </source>
</evidence>
<evidence type="ECO:0000313" key="3">
    <source>
        <dbReference type="Proteomes" id="UP001251870"/>
    </source>
</evidence>
<keyword evidence="3" id="KW-1185">Reference proteome</keyword>
<organism evidence="2 3">
    <name type="scientific">Nesterenkonia aerolata</name>
    <dbReference type="NCBI Taxonomy" id="3074079"/>
    <lineage>
        <taxon>Bacteria</taxon>
        <taxon>Bacillati</taxon>
        <taxon>Actinomycetota</taxon>
        <taxon>Actinomycetes</taxon>
        <taxon>Micrococcales</taxon>
        <taxon>Micrococcaceae</taxon>
        <taxon>Nesterenkonia</taxon>
    </lineage>
</organism>
<sequence length="109" mass="11975">MSDYETVRAAEVPEGAVLLDIREDYEYEAGHAPGAVHIPMDQIPERFAEELDPDDDVYVTCRTGGRAVRITQWLTGQGYTAIFVADGMGGWLEAGRALESSTGDEPEIR</sequence>
<gene>
    <name evidence="2" type="ORF">RIL96_10735</name>
</gene>
<feature type="domain" description="Rhodanese" evidence="1">
    <location>
        <begin position="12"/>
        <end position="100"/>
    </location>
</feature>